<sequence length="282" mass="32484">MSREPLQYLPPERWGELQALFKQDWTRGVGGYLVLDVQKQWVNEGIGSNFKVYCPYGEVRNGMVAVIDRIQSGNHEIIIQCPNDDLENLAAALKFTKIINWKHLIKVQYAPNHVQDLLKKLAKEINLEIKLVILTEVFILETNTPYTDVNLPEGIHFDLLKNDYLDLVDSTWPYRYQGSASYFKQLIDAKRGYGLYLNKTLICWILINESGNLLHLYTIQEERKKGYAELLLKLVSNILIENGKPVVAHCVKDNTNAYKLYMKAGFAQIDPVVFMYLKSNVV</sequence>
<dbReference type="InterPro" id="IPR000182">
    <property type="entry name" value="GNAT_dom"/>
</dbReference>
<name>A0A2A4J077_HELVI</name>
<comment type="similarity">
    <text evidence="1">Belongs to the glycine N-acyltransferase family.</text>
</comment>
<dbReference type="AlphaFoldDB" id="A0A2A4J077"/>
<dbReference type="Gene3D" id="3.40.630.30">
    <property type="match status" value="2"/>
</dbReference>
<dbReference type="InterPro" id="IPR013653">
    <property type="entry name" value="GCN5-like_dom"/>
</dbReference>
<dbReference type="GO" id="GO:0005739">
    <property type="term" value="C:mitochondrion"/>
    <property type="evidence" value="ECO:0007669"/>
    <property type="project" value="InterPro"/>
</dbReference>
<dbReference type="InterPro" id="IPR010313">
    <property type="entry name" value="Glycine_N-acyltransferase"/>
</dbReference>
<dbReference type="Pfam" id="PF08445">
    <property type="entry name" value="FR47"/>
    <property type="match status" value="1"/>
</dbReference>
<proteinExistence type="inferred from homology"/>
<dbReference type="PANTHER" id="PTHR15298:SF1">
    <property type="entry name" value="GLYCINE N-ACYLTRANSFERASE-LIKE PROTEIN"/>
    <property type="match status" value="1"/>
</dbReference>
<dbReference type="PROSITE" id="PS51186">
    <property type="entry name" value="GNAT"/>
    <property type="match status" value="1"/>
</dbReference>
<dbReference type="PANTHER" id="PTHR15298">
    <property type="entry name" value="L-COA N-ACYLTRANSFERASE-RELATED"/>
    <property type="match status" value="1"/>
</dbReference>
<dbReference type="SUPFAM" id="SSF55729">
    <property type="entry name" value="Acyl-CoA N-acyltransferases (Nat)"/>
    <property type="match status" value="1"/>
</dbReference>
<protein>
    <recommendedName>
        <fullName evidence="1">Glycine N-acyltransferase-like protein</fullName>
        <ecNumber evidence="1">2.3.1.-</ecNumber>
    </recommendedName>
</protein>
<evidence type="ECO:0000259" key="2">
    <source>
        <dbReference type="PROSITE" id="PS51186"/>
    </source>
</evidence>
<comment type="caution">
    <text evidence="3">The sequence shown here is derived from an EMBL/GenBank/DDBJ whole genome shotgun (WGS) entry which is preliminary data.</text>
</comment>
<dbReference type="STRING" id="7102.A0A2A4J077"/>
<evidence type="ECO:0000256" key="1">
    <source>
        <dbReference type="RuleBase" id="RU368002"/>
    </source>
</evidence>
<accession>A0A2A4J077</accession>
<keyword evidence="1" id="KW-0012">Acyltransferase</keyword>
<dbReference type="EC" id="2.3.1.-" evidence="1"/>
<gene>
    <name evidence="3" type="ORF">B5V51_10124</name>
</gene>
<reference evidence="3" key="1">
    <citation type="submission" date="2017-09" db="EMBL/GenBank/DDBJ databases">
        <title>Contemporary evolution of a Lepidopteran species, Heliothis virescens, in response to modern agricultural practices.</title>
        <authorList>
            <person name="Fritz M.L."/>
            <person name="Deyonke A.M."/>
            <person name="Papanicolaou A."/>
            <person name="Micinski S."/>
            <person name="Westbrook J."/>
            <person name="Gould F."/>
        </authorList>
    </citation>
    <scope>NUCLEOTIDE SEQUENCE [LARGE SCALE GENOMIC DNA]</scope>
    <source>
        <strain evidence="3">HvINT-</strain>
        <tissue evidence="3">Whole body</tissue>
    </source>
</reference>
<feature type="domain" description="N-acetyltransferase" evidence="2">
    <location>
        <begin position="155"/>
        <end position="282"/>
    </location>
</feature>
<keyword evidence="1" id="KW-0808">Transferase</keyword>
<dbReference type="GO" id="GO:0047961">
    <property type="term" value="F:glycine N-acyltransferase activity"/>
    <property type="evidence" value="ECO:0007669"/>
    <property type="project" value="InterPro"/>
</dbReference>
<dbReference type="InterPro" id="IPR016181">
    <property type="entry name" value="Acyl_CoA_acyltransferase"/>
</dbReference>
<organism evidence="3">
    <name type="scientific">Heliothis virescens</name>
    <name type="common">Tobacco budworm moth</name>
    <dbReference type="NCBI Taxonomy" id="7102"/>
    <lineage>
        <taxon>Eukaryota</taxon>
        <taxon>Metazoa</taxon>
        <taxon>Ecdysozoa</taxon>
        <taxon>Arthropoda</taxon>
        <taxon>Hexapoda</taxon>
        <taxon>Insecta</taxon>
        <taxon>Pterygota</taxon>
        <taxon>Neoptera</taxon>
        <taxon>Endopterygota</taxon>
        <taxon>Lepidoptera</taxon>
        <taxon>Glossata</taxon>
        <taxon>Ditrysia</taxon>
        <taxon>Noctuoidea</taxon>
        <taxon>Noctuidae</taxon>
        <taxon>Heliothinae</taxon>
        <taxon>Heliothis</taxon>
    </lineage>
</organism>
<dbReference type="EMBL" id="NWSH01004683">
    <property type="protein sequence ID" value="PCG64773.1"/>
    <property type="molecule type" value="Genomic_DNA"/>
</dbReference>
<evidence type="ECO:0000313" key="3">
    <source>
        <dbReference type="EMBL" id="PCG64773.1"/>
    </source>
</evidence>